<dbReference type="GO" id="GO:0005524">
    <property type="term" value="F:ATP binding"/>
    <property type="evidence" value="ECO:0007669"/>
    <property type="project" value="UniProtKB-KW"/>
</dbReference>
<dbReference type="InterPro" id="IPR027413">
    <property type="entry name" value="GROEL-like_equatorial_sf"/>
</dbReference>
<dbReference type="PANTHER" id="PTHR11353">
    <property type="entry name" value="CHAPERONIN"/>
    <property type="match status" value="1"/>
</dbReference>
<proteinExistence type="predicted"/>
<dbReference type="OrthoDB" id="10248520at2759"/>
<dbReference type="Pfam" id="PF00118">
    <property type="entry name" value="Cpn60_TCP1"/>
    <property type="match status" value="1"/>
</dbReference>
<evidence type="ECO:0000256" key="1">
    <source>
        <dbReference type="ARBA" id="ARBA00022741"/>
    </source>
</evidence>
<keyword evidence="3" id="KW-0143">Chaperone</keyword>
<keyword evidence="5" id="KW-1185">Reference proteome</keyword>
<dbReference type="Proteomes" id="UP000053766">
    <property type="component" value="Unassembled WGS sequence"/>
</dbReference>
<dbReference type="Gene3D" id="1.10.560.10">
    <property type="entry name" value="GroEL-like equatorial domain"/>
    <property type="match status" value="1"/>
</dbReference>
<dbReference type="STRING" id="29172.A0A0D8XUB5"/>
<dbReference type="AlphaFoldDB" id="A0A0D8XUB5"/>
<dbReference type="SUPFAM" id="SSF48592">
    <property type="entry name" value="GroEL equatorial domain-like"/>
    <property type="match status" value="1"/>
</dbReference>
<gene>
    <name evidence="4" type="ORF">DICVIV_05706</name>
</gene>
<dbReference type="EMBL" id="KN716276">
    <property type="protein sequence ID" value="KJH48188.1"/>
    <property type="molecule type" value="Genomic_DNA"/>
</dbReference>
<dbReference type="GO" id="GO:0140662">
    <property type="term" value="F:ATP-dependent protein folding chaperone"/>
    <property type="evidence" value="ECO:0007669"/>
    <property type="project" value="InterPro"/>
</dbReference>
<reference evidence="4 5" key="1">
    <citation type="submission" date="2013-11" db="EMBL/GenBank/DDBJ databases">
        <title>Draft genome of the bovine lungworm Dictyocaulus viviparus.</title>
        <authorList>
            <person name="Mitreva M."/>
        </authorList>
    </citation>
    <scope>NUCLEOTIDE SEQUENCE [LARGE SCALE GENOMIC DNA]</scope>
    <source>
        <strain evidence="4 5">HannoverDv2000</strain>
    </source>
</reference>
<evidence type="ECO:0000313" key="5">
    <source>
        <dbReference type="Proteomes" id="UP000053766"/>
    </source>
</evidence>
<dbReference type="InterPro" id="IPR002423">
    <property type="entry name" value="Cpn60/GroEL/TCP-1"/>
</dbReference>
<protein>
    <submittedName>
        <fullName evidence="4">Uncharacterized protein</fullName>
    </submittedName>
</protein>
<reference evidence="5" key="2">
    <citation type="journal article" date="2016" name="Sci. Rep.">
        <title>Dictyocaulus viviparus genome, variome and transcriptome elucidate lungworm biology and support future intervention.</title>
        <authorList>
            <person name="McNulty S.N."/>
            <person name="Strube C."/>
            <person name="Rosa B.A."/>
            <person name="Martin J.C."/>
            <person name="Tyagi R."/>
            <person name="Choi Y.J."/>
            <person name="Wang Q."/>
            <person name="Hallsworth Pepin K."/>
            <person name="Zhang X."/>
            <person name="Ozersky P."/>
            <person name="Wilson R.K."/>
            <person name="Sternberg P.W."/>
            <person name="Gasser R.B."/>
            <person name="Mitreva M."/>
        </authorList>
    </citation>
    <scope>NUCLEOTIDE SEQUENCE [LARGE SCALE GENOMIC DNA]</scope>
    <source>
        <strain evidence="5">HannoverDv2000</strain>
    </source>
</reference>
<evidence type="ECO:0000256" key="2">
    <source>
        <dbReference type="ARBA" id="ARBA00022840"/>
    </source>
</evidence>
<evidence type="ECO:0000256" key="3">
    <source>
        <dbReference type="ARBA" id="ARBA00023186"/>
    </source>
</evidence>
<keyword evidence="2" id="KW-0067">ATP-binding</keyword>
<name>A0A0D8XUB5_DICVI</name>
<evidence type="ECO:0000313" key="4">
    <source>
        <dbReference type="EMBL" id="KJH48188.1"/>
    </source>
</evidence>
<keyword evidence="1" id="KW-0547">Nucleotide-binding</keyword>
<sequence length="154" mass="17536">METPLCIRVKEHIGGKQNSKKIHHRRCGIENHNGANFDVYIENIGQEIEGLEQYAFRAFADALEAIPTALAENSGLAPIDSLTDLKAKQIQMGIPYLGIDAMFNGTNDMKQQKVVETLASRRNKYRWLPRYQVVRMILKIDDVRIPNDEQQIAN</sequence>
<organism evidence="4 5">
    <name type="scientific">Dictyocaulus viviparus</name>
    <name type="common">Bovine lungworm</name>
    <dbReference type="NCBI Taxonomy" id="29172"/>
    <lineage>
        <taxon>Eukaryota</taxon>
        <taxon>Metazoa</taxon>
        <taxon>Ecdysozoa</taxon>
        <taxon>Nematoda</taxon>
        <taxon>Chromadorea</taxon>
        <taxon>Rhabditida</taxon>
        <taxon>Rhabditina</taxon>
        <taxon>Rhabditomorpha</taxon>
        <taxon>Strongyloidea</taxon>
        <taxon>Metastrongylidae</taxon>
        <taxon>Dictyocaulus</taxon>
    </lineage>
</organism>
<accession>A0A0D8XUB5</accession>
<dbReference type="InterPro" id="IPR017998">
    <property type="entry name" value="Chaperone_TCP-1"/>
</dbReference>